<reference evidence="3 4" key="1">
    <citation type="submission" date="2018-11" db="EMBL/GenBank/DDBJ databases">
        <authorList>
            <consortium name="Pathogen Informatics"/>
        </authorList>
    </citation>
    <scope>NUCLEOTIDE SEQUENCE [LARGE SCALE GENOMIC DNA]</scope>
</reference>
<protein>
    <submittedName>
        <fullName evidence="3">Uncharacterized protein</fullName>
    </submittedName>
</protein>
<feature type="compositionally biased region" description="Low complexity" evidence="1">
    <location>
        <begin position="122"/>
        <end position="134"/>
    </location>
</feature>
<evidence type="ECO:0000256" key="1">
    <source>
        <dbReference type="SAM" id="MobiDB-lite"/>
    </source>
</evidence>
<keyword evidence="2" id="KW-0472">Membrane</keyword>
<evidence type="ECO:0000313" key="4">
    <source>
        <dbReference type="Proteomes" id="UP000281553"/>
    </source>
</evidence>
<dbReference type="Proteomes" id="UP000281553">
    <property type="component" value="Unassembled WGS sequence"/>
</dbReference>
<evidence type="ECO:0000256" key="2">
    <source>
        <dbReference type="SAM" id="Phobius"/>
    </source>
</evidence>
<keyword evidence="4" id="KW-1185">Reference proteome</keyword>
<feature type="compositionally biased region" description="Basic and acidic residues" evidence="1">
    <location>
        <begin position="143"/>
        <end position="153"/>
    </location>
</feature>
<dbReference type="EMBL" id="UYRU01000881">
    <property type="protein sequence ID" value="VDK30821.1"/>
    <property type="molecule type" value="Genomic_DNA"/>
</dbReference>
<organism evidence="3 4">
    <name type="scientific">Dibothriocephalus latus</name>
    <name type="common">Fish tapeworm</name>
    <name type="synonym">Diphyllobothrium latum</name>
    <dbReference type="NCBI Taxonomy" id="60516"/>
    <lineage>
        <taxon>Eukaryota</taxon>
        <taxon>Metazoa</taxon>
        <taxon>Spiralia</taxon>
        <taxon>Lophotrochozoa</taxon>
        <taxon>Platyhelminthes</taxon>
        <taxon>Cestoda</taxon>
        <taxon>Eucestoda</taxon>
        <taxon>Diphyllobothriidea</taxon>
        <taxon>Diphyllobothriidae</taxon>
        <taxon>Dibothriocephalus</taxon>
    </lineage>
</organism>
<feature type="region of interest" description="Disordered" evidence="1">
    <location>
        <begin position="109"/>
        <end position="156"/>
    </location>
</feature>
<name>A0A3P6QFK5_DIBLA</name>
<dbReference type="AlphaFoldDB" id="A0A3P6QFK5"/>
<keyword evidence="2" id="KW-0812">Transmembrane</keyword>
<proteinExistence type="predicted"/>
<gene>
    <name evidence="3" type="ORF">DILT_LOCUS240</name>
</gene>
<keyword evidence="2" id="KW-1133">Transmembrane helix</keyword>
<feature type="transmembrane region" description="Helical" evidence="2">
    <location>
        <begin position="50"/>
        <end position="70"/>
    </location>
</feature>
<evidence type="ECO:0000313" key="3">
    <source>
        <dbReference type="EMBL" id="VDK30821.1"/>
    </source>
</evidence>
<dbReference type="OrthoDB" id="6254155at2759"/>
<accession>A0A3P6QFK5</accession>
<sequence length="237" mass="26258">MLRNGVRYLLARLPYRPAFRQTQVSPPFPTAGFDPTAVYIASDRRRFYRAIGIFCIFQASGWGFFTAYVARKSEVNWDTLVADVDWLNRRIAQRLESLTPSALKQLILRPRPGQEKAESKPGVTAAGGAADVVTPNAETSTNKNDDEKSKDESSFGQSLVSTAKDVSTSFRLSLGLSEDKKTVKLSTTSLLPLLTGLMCEFCSYLCWAAALVHCTLTAHFHSGLRFALLQKDSNLRI</sequence>